<dbReference type="EMBL" id="CP008887">
    <property type="protein sequence ID" value="AIU68892.1"/>
    <property type="molecule type" value="Genomic_DNA"/>
</dbReference>
<organism evidence="7 8">
    <name type="scientific">Thermococcus eurythermalis</name>
    <dbReference type="NCBI Taxonomy" id="1505907"/>
    <lineage>
        <taxon>Archaea</taxon>
        <taxon>Methanobacteriati</taxon>
        <taxon>Methanobacteriota</taxon>
        <taxon>Thermococci</taxon>
        <taxon>Thermococcales</taxon>
        <taxon>Thermococcaceae</taxon>
        <taxon>Thermococcus</taxon>
    </lineage>
</organism>
<accession>A0A097QQY2</accession>
<dbReference type="PANTHER" id="PTHR33507">
    <property type="entry name" value="INNER MEMBRANE PROTEIN YBBJ"/>
    <property type="match status" value="1"/>
</dbReference>
<reference evidence="7 8" key="1">
    <citation type="journal article" date="2015" name="Int. J. Syst. Evol. Microbiol.">
        <title>Thermococcus eurythermalis sp. nov., a conditional piezophilic hyperthermophilic archaeon with a wide temperature range isolated from an oil-immersed chimney in the Guaymas Basin.</title>
        <authorList>
            <person name="Zhao W."/>
            <person name="Zeng X."/>
            <person name="Xiao X."/>
        </authorList>
    </citation>
    <scope>NUCLEOTIDE SEQUENCE [LARGE SCALE GENOMIC DNA]</scope>
    <source>
        <strain evidence="7 8">A501</strain>
    </source>
</reference>
<dbReference type="Pfam" id="PF01957">
    <property type="entry name" value="NfeD"/>
    <property type="match status" value="1"/>
</dbReference>
<dbReference type="AlphaFoldDB" id="A0A097QQY2"/>
<evidence type="ECO:0000256" key="2">
    <source>
        <dbReference type="ARBA" id="ARBA00022692"/>
    </source>
</evidence>
<proteinExistence type="predicted"/>
<feature type="transmembrane region" description="Helical" evidence="5">
    <location>
        <begin position="41"/>
        <end position="63"/>
    </location>
</feature>
<evidence type="ECO:0000313" key="7">
    <source>
        <dbReference type="EMBL" id="AIU68892.1"/>
    </source>
</evidence>
<comment type="subcellular location">
    <subcellularLocation>
        <location evidence="1">Membrane</location>
        <topology evidence="1">Multi-pass membrane protein</topology>
    </subcellularLocation>
</comment>
<dbReference type="RefSeq" id="WP_050001875.1">
    <property type="nucleotide sequence ID" value="NZ_CP008887.1"/>
</dbReference>
<evidence type="ECO:0000256" key="3">
    <source>
        <dbReference type="ARBA" id="ARBA00022989"/>
    </source>
</evidence>
<dbReference type="SUPFAM" id="SSF141322">
    <property type="entry name" value="NfeD domain-like"/>
    <property type="match status" value="1"/>
</dbReference>
<keyword evidence="2 5" id="KW-0812">Transmembrane</keyword>
<keyword evidence="8" id="KW-1185">Reference proteome</keyword>
<dbReference type="InterPro" id="IPR002810">
    <property type="entry name" value="NfeD-like_C"/>
</dbReference>
<dbReference type="OrthoDB" id="29132at2157"/>
<dbReference type="InterPro" id="IPR052165">
    <property type="entry name" value="Membrane_assoc_protease"/>
</dbReference>
<evidence type="ECO:0000259" key="6">
    <source>
        <dbReference type="Pfam" id="PF01957"/>
    </source>
</evidence>
<evidence type="ECO:0000256" key="5">
    <source>
        <dbReference type="SAM" id="Phobius"/>
    </source>
</evidence>
<protein>
    <submittedName>
        <fullName evidence="7">Membrane protein</fullName>
    </submittedName>
</protein>
<gene>
    <name evidence="7" type="ORF">TEU_00270</name>
</gene>
<dbReference type="InterPro" id="IPR012340">
    <property type="entry name" value="NA-bd_OB-fold"/>
</dbReference>
<keyword evidence="3 5" id="KW-1133">Transmembrane helix</keyword>
<name>A0A097QQY2_9EURY</name>
<dbReference type="HOGENOM" id="CLU_1922903_0_0_2"/>
<dbReference type="PANTHER" id="PTHR33507:SF4">
    <property type="entry name" value="NODULATION COMPETITIVENESS PROTEIN NFED"/>
    <property type="match status" value="1"/>
</dbReference>
<keyword evidence="4 5" id="KW-0472">Membrane</keyword>
<dbReference type="Proteomes" id="UP000029980">
    <property type="component" value="Chromosome"/>
</dbReference>
<dbReference type="Gene3D" id="2.40.50.140">
    <property type="entry name" value="Nucleic acid-binding proteins"/>
    <property type="match status" value="1"/>
</dbReference>
<dbReference type="GO" id="GO:0016020">
    <property type="term" value="C:membrane"/>
    <property type="evidence" value="ECO:0007669"/>
    <property type="project" value="UniProtKB-SubCell"/>
</dbReference>
<dbReference type="GeneID" id="25151864"/>
<feature type="domain" description="NfeD-like C-terminal" evidence="6">
    <location>
        <begin position="75"/>
        <end position="130"/>
    </location>
</feature>
<feature type="transmembrane region" description="Helical" evidence="5">
    <location>
        <begin position="12"/>
        <end position="35"/>
    </location>
</feature>
<evidence type="ECO:0000256" key="1">
    <source>
        <dbReference type="ARBA" id="ARBA00004141"/>
    </source>
</evidence>
<dbReference type="STRING" id="1505907.TEU_00270"/>
<dbReference type="KEGG" id="teu:TEU_00270"/>
<evidence type="ECO:0000313" key="8">
    <source>
        <dbReference type="Proteomes" id="UP000029980"/>
    </source>
</evidence>
<sequence>MAGGQGVLKRALKLIALLADEIVVAVVLLAVLPSAGLDVPFPVVGLVLGILLIKDVLIAPYVLKGGLEKKPQTGAEALIGREAVVVEDLSPEGLVKLDGELWRAECITGTVKRGERVRVADVKGTKLLVECRGTGGLP</sequence>
<evidence type="ECO:0000256" key="4">
    <source>
        <dbReference type="ARBA" id="ARBA00023136"/>
    </source>
</evidence>